<dbReference type="PANTHER" id="PTHR42200">
    <property type="entry name" value="ARCHAEAL FLAGELLA-RELATED PROTEIN F-RELATED"/>
    <property type="match status" value="1"/>
</dbReference>
<keyword evidence="1" id="KW-0812">Transmembrane</keyword>
<accession>A0A7D6CRN9</accession>
<dbReference type="GO" id="GO:0097588">
    <property type="term" value="P:archaeal or bacterial-type flagellum-dependent cell motility"/>
    <property type="evidence" value="ECO:0007669"/>
    <property type="project" value="InterPro"/>
</dbReference>
<name>A0A7D6CRN9_9EURY</name>
<evidence type="ECO:0000313" key="2">
    <source>
        <dbReference type="EMBL" id="QLK27536.1"/>
    </source>
</evidence>
<evidence type="ECO:0000313" key="3">
    <source>
        <dbReference type="Proteomes" id="UP000510869"/>
    </source>
</evidence>
<dbReference type="Pfam" id="PF01917">
    <property type="entry name" value="Flagellin_arch-type"/>
    <property type="match status" value="1"/>
</dbReference>
<dbReference type="KEGG" id="nay:HYG81_08020"/>
<dbReference type="OrthoDB" id="62189at2157"/>
<protein>
    <submittedName>
        <fullName evidence="2">Flagellin</fullName>
    </submittedName>
</protein>
<proteinExistence type="predicted"/>
<dbReference type="EMBL" id="CP059154">
    <property type="protein sequence ID" value="QLK27536.1"/>
    <property type="molecule type" value="Genomic_DNA"/>
</dbReference>
<sequence>MGFSTSGATAIILIGALIAAGIAYPVFHTAQEERRTAIQDRDDRTLSMRNTAIAIDSWSYNESGNENFSMSITNTGSTTLSVAETDLLVDGVYQPEGTYETNVEGSAERDLWQPGETLNVTTNRTTELNRVKLVTEYGIAETVTEIGA</sequence>
<dbReference type="AlphaFoldDB" id="A0A7D6CRN9"/>
<keyword evidence="2" id="KW-0966">Cell projection</keyword>
<dbReference type="PANTHER" id="PTHR42200:SF2">
    <property type="entry name" value="ARCHAEAL FLAGELLA-RELATED PROTEIN F"/>
    <property type="match status" value="1"/>
</dbReference>
<keyword evidence="2" id="KW-0282">Flagellum</keyword>
<gene>
    <name evidence="2" type="ORF">HYG81_08020</name>
</gene>
<reference evidence="2 3" key="1">
    <citation type="submission" date="2020-07" db="EMBL/GenBank/DDBJ databases">
        <title>Natrinema (YPL30) sp. nov. and Haloterrigena xxxxxx (YPL8) sp. nov., isolated from a salt mine.</title>
        <authorList>
            <person name="Cui H."/>
        </authorList>
    </citation>
    <scope>NUCLEOTIDE SEQUENCE [LARGE SCALE GENOMIC DNA]</scope>
    <source>
        <strain evidence="2 3">YPL13</strain>
    </source>
</reference>
<dbReference type="Proteomes" id="UP000510869">
    <property type="component" value="Chromosome"/>
</dbReference>
<organism evidence="2 3">
    <name type="scientific">Natrinema zhouii</name>
    <dbReference type="NCBI Taxonomy" id="1710539"/>
    <lineage>
        <taxon>Archaea</taxon>
        <taxon>Methanobacteriati</taxon>
        <taxon>Methanobacteriota</taxon>
        <taxon>Stenosarchaea group</taxon>
        <taxon>Halobacteria</taxon>
        <taxon>Halobacteriales</taxon>
        <taxon>Natrialbaceae</taxon>
        <taxon>Natrinema</taxon>
    </lineage>
</organism>
<dbReference type="GeneID" id="56143143"/>
<feature type="transmembrane region" description="Helical" evidence="1">
    <location>
        <begin position="6"/>
        <end position="27"/>
    </location>
</feature>
<dbReference type="RefSeq" id="WP_180842697.1">
    <property type="nucleotide sequence ID" value="NZ_CP059154.1"/>
</dbReference>
<dbReference type="InterPro" id="IPR002774">
    <property type="entry name" value="Flagellin_arc-type"/>
</dbReference>
<keyword evidence="2" id="KW-0969">Cilium</keyword>
<keyword evidence="3" id="KW-1185">Reference proteome</keyword>
<keyword evidence="1" id="KW-0472">Membrane</keyword>
<keyword evidence="1" id="KW-1133">Transmembrane helix</keyword>
<evidence type="ECO:0000256" key="1">
    <source>
        <dbReference type="SAM" id="Phobius"/>
    </source>
</evidence>
<dbReference type="GO" id="GO:0005198">
    <property type="term" value="F:structural molecule activity"/>
    <property type="evidence" value="ECO:0007669"/>
    <property type="project" value="InterPro"/>
</dbReference>